<gene>
    <name evidence="2" type="ORF">Tci_890939</name>
</gene>
<organism evidence="2">
    <name type="scientific">Tanacetum cinerariifolium</name>
    <name type="common">Dalmatian daisy</name>
    <name type="synonym">Chrysanthemum cinerariifolium</name>
    <dbReference type="NCBI Taxonomy" id="118510"/>
    <lineage>
        <taxon>Eukaryota</taxon>
        <taxon>Viridiplantae</taxon>
        <taxon>Streptophyta</taxon>
        <taxon>Embryophyta</taxon>
        <taxon>Tracheophyta</taxon>
        <taxon>Spermatophyta</taxon>
        <taxon>Magnoliopsida</taxon>
        <taxon>eudicotyledons</taxon>
        <taxon>Gunneridae</taxon>
        <taxon>Pentapetalae</taxon>
        <taxon>asterids</taxon>
        <taxon>campanulids</taxon>
        <taxon>Asterales</taxon>
        <taxon>Asteraceae</taxon>
        <taxon>Asteroideae</taxon>
        <taxon>Anthemideae</taxon>
        <taxon>Anthemidinae</taxon>
        <taxon>Tanacetum</taxon>
    </lineage>
</organism>
<reference evidence="2" key="1">
    <citation type="journal article" date="2019" name="Sci. Rep.">
        <title>Draft genome of Tanacetum cinerariifolium, the natural source of mosquito coil.</title>
        <authorList>
            <person name="Yamashiro T."/>
            <person name="Shiraishi A."/>
            <person name="Satake H."/>
            <person name="Nakayama K."/>
        </authorList>
    </citation>
    <scope>NUCLEOTIDE SEQUENCE</scope>
</reference>
<feature type="non-terminal residue" evidence="2">
    <location>
        <position position="95"/>
    </location>
</feature>
<feature type="region of interest" description="Disordered" evidence="1">
    <location>
        <begin position="68"/>
        <end position="95"/>
    </location>
</feature>
<feature type="non-terminal residue" evidence="2">
    <location>
        <position position="1"/>
    </location>
</feature>
<evidence type="ECO:0000256" key="1">
    <source>
        <dbReference type="SAM" id="MobiDB-lite"/>
    </source>
</evidence>
<dbReference type="AlphaFoldDB" id="A0A699U989"/>
<accession>A0A699U989</accession>
<protein>
    <submittedName>
        <fullName evidence="2">Sm-like protein LSM7</fullName>
    </submittedName>
</protein>
<proteinExistence type="predicted"/>
<sequence>GAFSIAPGASGVALGNYVTPTAVLVVSTNSPNVPAGPSNKGKSLMVEEDIPVPARTFRQWEEDRLGEKATRRLHEEEMAEIETERAEAHRKRQQE</sequence>
<dbReference type="EMBL" id="BKCJ011311076">
    <property type="protein sequence ID" value="GFD18970.1"/>
    <property type="molecule type" value="Genomic_DNA"/>
</dbReference>
<comment type="caution">
    <text evidence="2">The sequence shown here is derived from an EMBL/GenBank/DDBJ whole genome shotgun (WGS) entry which is preliminary data.</text>
</comment>
<name>A0A699U989_TANCI</name>
<evidence type="ECO:0000313" key="2">
    <source>
        <dbReference type="EMBL" id="GFD18970.1"/>
    </source>
</evidence>